<sequence length="183" mass="20370">MDITKDFASFLLNVARLADVKQEYELPLSKTNFTGKECEDSELVSHLMNCKEGRVAISPFVCLSGNSDGDLLQPNTPNHAILRTIGINHAQAPVLWSQIFDNQGRRMPLNAYALDFYKHGSLTGLVQDNGINEGAAYQLLKDFALTIKSISVSLRELCENEDDNVVLAFEQLSDTFFEKLKAV</sequence>
<dbReference type="GeneTree" id="ENSGT00940000157188"/>
<keyword evidence="4" id="KW-1185">Reference proteome</keyword>
<evidence type="ECO:0000313" key="3">
    <source>
        <dbReference type="Ensembl" id="ENSUAMP00000011138.1"/>
    </source>
</evidence>
<accession>A0A452QZA3</accession>
<dbReference type="GO" id="GO:0004386">
    <property type="term" value="F:helicase activity"/>
    <property type="evidence" value="ECO:0007669"/>
    <property type="project" value="UniProtKB-KW"/>
</dbReference>
<dbReference type="GO" id="GO:0003727">
    <property type="term" value="F:single-stranded RNA binding"/>
    <property type="evidence" value="ECO:0007669"/>
    <property type="project" value="TreeGrafter"/>
</dbReference>
<proteinExistence type="predicted"/>
<keyword evidence="2" id="KW-0547">Nucleotide-binding</keyword>
<dbReference type="GO" id="GO:0016787">
    <property type="term" value="F:hydrolase activity"/>
    <property type="evidence" value="ECO:0007669"/>
    <property type="project" value="UniProtKB-KW"/>
</dbReference>
<dbReference type="AlphaFoldDB" id="A0A452QZA3"/>
<dbReference type="GO" id="GO:0051607">
    <property type="term" value="P:defense response to virus"/>
    <property type="evidence" value="ECO:0007669"/>
    <property type="project" value="TreeGrafter"/>
</dbReference>
<dbReference type="Proteomes" id="UP000291022">
    <property type="component" value="Unassembled WGS sequence"/>
</dbReference>
<evidence type="ECO:0000313" key="4">
    <source>
        <dbReference type="Proteomes" id="UP000291022"/>
    </source>
</evidence>
<dbReference type="GO" id="GO:0003725">
    <property type="term" value="F:double-stranded RNA binding"/>
    <property type="evidence" value="ECO:0007669"/>
    <property type="project" value="TreeGrafter"/>
</dbReference>
<dbReference type="STRING" id="9643.ENSUAMP00000011138"/>
<dbReference type="OMA" id="NDIMLRT"/>
<dbReference type="GO" id="GO:0005737">
    <property type="term" value="C:cytoplasm"/>
    <property type="evidence" value="ECO:0007669"/>
    <property type="project" value="TreeGrafter"/>
</dbReference>
<dbReference type="Ensembl" id="ENSUAMT00000012523.1">
    <property type="protein sequence ID" value="ENSUAMP00000011138.1"/>
    <property type="gene ID" value="ENSUAMG00000009111.1"/>
</dbReference>
<reference evidence="4" key="1">
    <citation type="submission" date="2016-06" db="EMBL/GenBank/DDBJ databases">
        <title>De novo assembly and RNA-Seq shows season-dependent expression and editing in black bear kidneys.</title>
        <authorList>
            <person name="Korstanje R."/>
            <person name="Srivastava A."/>
            <person name="Sarsani V.K."/>
            <person name="Sheehan S.M."/>
            <person name="Seger R.L."/>
            <person name="Barter M.E."/>
            <person name="Lindqvist C."/>
            <person name="Brody L.C."/>
            <person name="Mullikin J.C."/>
        </authorList>
    </citation>
    <scope>NUCLEOTIDE SEQUENCE [LARGE SCALE GENOMIC DNA]</scope>
</reference>
<evidence type="ECO:0000256" key="1">
    <source>
        <dbReference type="ARBA" id="ARBA00022801"/>
    </source>
</evidence>
<name>A0A452QZA3_URSAM</name>
<dbReference type="PANTHER" id="PTHR44533">
    <property type="entry name" value="DEAD/H RNA HELICASE, PUTATIVE-RELATED"/>
    <property type="match status" value="1"/>
</dbReference>
<organism evidence="3 4">
    <name type="scientific">Ursus americanus</name>
    <name type="common">American black bear</name>
    <name type="synonym">Euarctos americanus</name>
    <dbReference type="NCBI Taxonomy" id="9643"/>
    <lineage>
        <taxon>Eukaryota</taxon>
        <taxon>Metazoa</taxon>
        <taxon>Chordata</taxon>
        <taxon>Craniata</taxon>
        <taxon>Vertebrata</taxon>
        <taxon>Euteleostomi</taxon>
        <taxon>Mammalia</taxon>
        <taxon>Eutheria</taxon>
        <taxon>Laurasiatheria</taxon>
        <taxon>Carnivora</taxon>
        <taxon>Caniformia</taxon>
        <taxon>Ursidae</taxon>
        <taxon>Ursus</taxon>
    </lineage>
</organism>
<reference evidence="3" key="3">
    <citation type="submission" date="2025-09" db="UniProtKB">
        <authorList>
            <consortium name="Ensembl"/>
        </authorList>
    </citation>
    <scope>IDENTIFICATION</scope>
</reference>
<evidence type="ECO:0000256" key="2">
    <source>
        <dbReference type="ARBA" id="ARBA00022806"/>
    </source>
</evidence>
<keyword evidence="2" id="KW-0347">Helicase</keyword>
<keyword evidence="1" id="KW-0378">Hydrolase</keyword>
<keyword evidence="2" id="KW-0067">ATP-binding</keyword>
<protein>
    <submittedName>
        <fullName evidence="3">Uncharacterized protein</fullName>
    </submittedName>
</protein>
<dbReference type="PANTHER" id="PTHR44533:SF3">
    <property type="entry name" value="ATP-DEPENDENT RNA HELICASE DDX60-RELATED"/>
    <property type="match status" value="1"/>
</dbReference>
<reference evidence="3" key="2">
    <citation type="submission" date="2025-08" db="UniProtKB">
        <authorList>
            <consortium name="Ensembl"/>
        </authorList>
    </citation>
    <scope>IDENTIFICATION</scope>
</reference>
<dbReference type="InterPro" id="IPR052431">
    <property type="entry name" value="SKI2_subfamily_helicases"/>
</dbReference>